<dbReference type="PROSITE" id="PS50249">
    <property type="entry name" value="MPN"/>
    <property type="match status" value="1"/>
</dbReference>
<evidence type="ECO:0000259" key="6">
    <source>
        <dbReference type="PROSITE" id="PS50249"/>
    </source>
</evidence>
<accession>A0A2N8U684</accession>
<evidence type="ECO:0000313" key="7">
    <source>
        <dbReference type="EMBL" id="SJX60231.1"/>
    </source>
</evidence>
<sequence>MSAASRIAPPAPAAASSAAASSAAAPAASATPASATAKASTTDAQSDFDRAALEALELDSDVITSVRLDGLALTKIVKHCRDAHPASASGALLGMDLGGTLEVSNVFALPNPGRSNSERDEEEDRSSRNATRYTSDMVRLLRDVNADANPVGLYQGCFLGAFLSSSVVDGLAAIAGLMERDGASGCGKGVLIVHDLAQSAQGNTSVKAYRLSPSFVEAHKKGKFHTQSLIDHKLTFANILIEIPVSLRNTALLDAFLSSISTPSAPGPSIVQPSTSDLLRNPPTAALTPSYTSLNLALEPVLASSLESTLEIMDEHAAEAGNVGFQARQLAREKAKAEAYLARKKAENAAREAQGLAPLPIEDVNRLFKIPAEPSRLEATLLLGQIDSSARRLAETAALGVIQLNAAKTGAV</sequence>
<dbReference type="CDD" id="cd08065">
    <property type="entry name" value="MPN_eIF3h"/>
    <property type="match status" value="1"/>
</dbReference>
<dbReference type="Gene3D" id="3.40.140.10">
    <property type="entry name" value="Cytidine Deaminase, domain 2"/>
    <property type="match status" value="1"/>
</dbReference>
<dbReference type="FunFam" id="3.40.140.10:FF:000185">
    <property type="entry name" value="Eukaryotic translation initiation factor 3 subunit H"/>
    <property type="match status" value="1"/>
</dbReference>
<dbReference type="Proteomes" id="UP000239563">
    <property type="component" value="Chromosome I"/>
</dbReference>
<keyword evidence="2 4" id="KW-0396">Initiation factor</keyword>
<dbReference type="SMART" id="SM00232">
    <property type="entry name" value="JAB_MPN"/>
    <property type="match status" value="1"/>
</dbReference>
<comment type="function">
    <text evidence="4">Component of the eukaryotic translation initiation factor 3 (eIF-3) complex, which is involved in protein synthesis of a specialized repertoire of mRNAs and, together with other initiation factors, stimulates binding of mRNA and methionyl-tRNAi to the 40S ribosome. The eIF-3 complex specifically targets and initiates translation of a subset of mRNAs involved in cell proliferation.</text>
</comment>
<dbReference type="GO" id="GO:0005852">
    <property type="term" value="C:eukaryotic translation initiation factor 3 complex"/>
    <property type="evidence" value="ECO:0007669"/>
    <property type="project" value="UniProtKB-UniRule"/>
</dbReference>
<dbReference type="InterPro" id="IPR045810">
    <property type="entry name" value="eIF3h_C"/>
</dbReference>
<comment type="subunit">
    <text evidence="4">Component of the eukaryotic translation initiation factor 3 (eIF-3) complex.</text>
</comment>
<dbReference type="HAMAP" id="MF_03007">
    <property type="entry name" value="eIF3h"/>
    <property type="match status" value="1"/>
</dbReference>
<dbReference type="PANTHER" id="PTHR10410">
    <property type="entry name" value="EUKARYOTIC TRANSLATION INITIATION FACTOR 3 -RELATED"/>
    <property type="match status" value="1"/>
</dbReference>
<dbReference type="GO" id="GO:0003743">
    <property type="term" value="F:translation initiation factor activity"/>
    <property type="evidence" value="ECO:0007669"/>
    <property type="project" value="UniProtKB-UniRule"/>
</dbReference>
<dbReference type="GO" id="GO:0016282">
    <property type="term" value="C:eukaryotic 43S preinitiation complex"/>
    <property type="evidence" value="ECO:0007669"/>
    <property type="project" value="UniProtKB-UniRule"/>
</dbReference>
<evidence type="ECO:0000256" key="5">
    <source>
        <dbReference type="SAM" id="MobiDB-lite"/>
    </source>
</evidence>
<name>A0A2N8U684_9BASI</name>
<dbReference type="Pfam" id="PF01398">
    <property type="entry name" value="JAB"/>
    <property type="match status" value="1"/>
</dbReference>
<gene>
    <name evidence="7" type="ORF">SRS1_11545</name>
</gene>
<evidence type="ECO:0000256" key="3">
    <source>
        <dbReference type="ARBA" id="ARBA00022917"/>
    </source>
</evidence>
<dbReference type="InterPro" id="IPR037518">
    <property type="entry name" value="MPN"/>
</dbReference>
<evidence type="ECO:0000256" key="1">
    <source>
        <dbReference type="ARBA" id="ARBA00022490"/>
    </source>
</evidence>
<evidence type="ECO:0000313" key="8">
    <source>
        <dbReference type="Proteomes" id="UP000239563"/>
    </source>
</evidence>
<comment type="subcellular location">
    <subcellularLocation>
        <location evidence="4">Cytoplasm</location>
    </subcellularLocation>
</comment>
<dbReference type="InterPro" id="IPR027524">
    <property type="entry name" value="eIF3h"/>
</dbReference>
<feature type="region of interest" description="Disordered" evidence="5">
    <location>
        <begin position="108"/>
        <end position="131"/>
    </location>
</feature>
<organism evidence="7 8">
    <name type="scientific">Sporisorium reilianum f. sp. reilianum</name>
    <dbReference type="NCBI Taxonomy" id="72559"/>
    <lineage>
        <taxon>Eukaryota</taxon>
        <taxon>Fungi</taxon>
        <taxon>Dikarya</taxon>
        <taxon>Basidiomycota</taxon>
        <taxon>Ustilaginomycotina</taxon>
        <taxon>Ustilaginomycetes</taxon>
        <taxon>Ustilaginales</taxon>
        <taxon>Ustilaginaceae</taxon>
        <taxon>Sporisorium</taxon>
    </lineage>
</organism>
<dbReference type="GO" id="GO:0008237">
    <property type="term" value="F:metallopeptidase activity"/>
    <property type="evidence" value="ECO:0007669"/>
    <property type="project" value="InterPro"/>
</dbReference>
<dbReference type="EMBL" id="LT795054">
    <property type="protein sequence ID" value="SJX60231.1"/>
    <property type="molecule type" value="Genomic_DNA"/>
</dbReference>
<dbReference type="InterPro" id="IPR050242">
    <property type="entry name" value="JAMM_MPN+_peptidase_M67A"/>
</dbReference>
<reference evidence="7 8" key="1">
    <citation type="submission" date="2017-02" db="EMBL/GenBank/DDBJ databases">
        <authorList>
            <person name="Peterson S.W."/>
        </authorList>
    </citation>
    <scope>NUCLEOTIDE SEQUENCE [LARGE SCALE GENOMIC DNA]</scope>
    <source>
        <strain evidence="7 8">SRS1_H2-8</strain>
    </source>
</reference>
<keyword evidence="3 4" id="KW-0648">Protein biosynthesis</keyword>
<dbReference type="AlphaFoldDB" id="A0A2N8U684"/>
<keyword evidence="1 4" id="KW-0963">Cytoplasm</keyword>
<dbReference type="Pfam" id="PF19445">
    <property type="entry name" value="eIF3h_C"/>
    <property type="match status" value="1"/>
</dbReference>
<feature type="domain" description="MPN" evidence="6">
    <location>
        <begin position="66"/>
        <end position="215"/>
    </location>
</feature>
<evidence type="ECO:0000256" key="4">
    <source>
        <dbReference type="HAMAP-Rule" id="MF_03007"/>
    </source>
</evidence>
<dbReference type="InterPro" id="IPR000555">
    <property type="entry name" value="JAMM/MPN+_dom"/>
</dbReference>
<proteinExistence type="inferred from homology"/>
<dbReference type="GO" id="GO:0033290">
    <property type="term" value="C:eukaryotic 48S preinitiation complex"/>
    <property type="evidence" value="ECO:0007669"/>
    <property type="project" value="UniProtKB-UniRule"/>
</dbReference>
<feature type="region of interest" description="Disordered" evidence="5">
    <location>
        <begin position="1"/>
        <end position="43"/>
    </location>
</feature>
<dbReference type="GO" id="GO:0001732">
    <property type="term" value="P:formation of cytoplasmic translation initiation complex"/>
    <property type="evidence" value="ECO:0007669"/>
    <property type="project" value="UniProtKB-UniRule"/>
</dbReference>
<protein>
    <recommendedName>
        <fullName evidence="4">Eukaryotic translation initiation factor 3 subunit H</fullName>
        <shortName evidence="4">eIF3h</shortName>
    </recommendedName>
</protein>
<evidence type="ECO:0000256" key="2">
    <source>
        <dbReference type="ARBA" id="ARBA00022540"/>
    </source>
</evidence>
<comment type="similarity">
    <text evidence="4">Belongs to the eIF-3 subunit H family.</text>
</comment>